<name>A0ABU9Q9T4_9BURK</name>
<reference evidence="2 3" key="1">
    <citation type="submission" date="2024-01" db="EMBL/GenBank/DDBJ databases">
        <title>The diversity of rhizobia nodulating Mimosa spp. in eleven states of Brazil covering several biomes is determined by host plant, location, and edaphic factors.</title>
        <authorList>
            <person name="Rouws L."/>
            <person name="Barauna A."/>
            <person name="Beukes C."/>
            <person name="De Faria S.M."/>
            <person name="Gross E."/>
            <person name="Dos Reis Junior F.B."/>
            <person name="Simon M."/>
            <person name="Maluk M."/>
            <person name="Odee D.W."/>
            <person name="Kenicer G."/>
            <person name="Young J.P.W."/>
            <person name="Reis V.M."/>
            <person name="Zilli J."/>
            <person name="James E.K."/>
        </authorList>
    </citation>
    <scope>NUCLEOTIDE SEQUENCE [LARGE SCALE GENOMIC DNA]</scope>
    <source>
        <strain evidence="2 3">JPY77</strain>
    </source>
</reference>
<evidence type="ECO:0000259" key="1">
    <source>
        <dbReference type="Pfam" id="PF10908"/>
    </source>
</evidence>
<keyword evidence="3" id="KW-1185">Reference proteome</keyword>
<proteinExistence type="predicted"/>
<evidence type="ECO:0000313" key="3">
    <source>
        <dbReference type="Proteomes" id="UP001494588"/>
    </source>
</evidence>
<dbReference type="Proteomes" id="UP001494588">
    <property type="component" value="Unassembled WGS sequence"/>
</dbReference>
<evidence type="ECO:0000313" key="2">
    <source>
        <dbReference type="EMBL" id="MEM5286175.1"/>
    </source>
</evidence>
<gene>
    <name evidence="2" type="ORF">V4C55_10660</name>
</gene>
<accession>A0ABU9Q9T4</accession>
<protein>
    <submittedName>
        <fullName evidence="2">DUF2778 domain-containing protein</fullName>
    </submittedName>
</protein>
<comment type="caution">
    <text evidence="2">The sequence shown here is derived from an EMBL/GenBank/DDBJ whole genome shotgun (WGS) entry which is preliminary data.</text>
</comment>
<feature type="domain" description="Tlde1" evidence="1">
    <location>
        <begin position="62"/>
        <end position="185"/>
    </location>
</feature>
<dbReference type="InterPro" id="IPR021225">
    <property type="entry name" value="Tlde1_dom"/>
</dbReference>
<organism evidence="2 3">
    <name type="scientific">Paraburkholderia sabiae</name>
    <dbReference type="NCBI Taxonomy" id="273251"/>
    <lineage>
        <taxon>Bacteria</taxon>
        <taxon>Pseudomonadati</taxon>
        <taxon>Pseudomonadota</taxon>
        <taxon>Betaproteobacteria</taxon>
        <taxon>Burkholderiales</taxon>
        <taxon>Burkholderiaceae</taxon>
        <taxon>Paraburkholderia</taxon>
    </lineage>
</organism>
<dbReference type="EMBL" id="JAZHGC010000007">
    <property type="protein sequence ID" value="MEM5286175.1"/>
    <property type="molecule type" value="Genomic_DNA"/>
</dbReference>
<sequence>MSRHEFVVSTILDIKSKSELFHSQIIFATVTLQVAGAKMPIACTFRLNGEPTSILRCEGVGDFAAFSGDGKGKDNPKATAIRDVGPLPPGRYYIVDRGSGGLFSHLIDFFRAHVYGTDRSKWFALYHADTSNDWVFVNGVKRGNFRLHPHGPRNLSQGCITLVDPVAFERLSRSLKSASQMTIPGSKGFAYGTIDVK</sequence>
<dbReference type="Pfam" id="PF10908">
    <property type="entry name" value="Tlde1_dom"/>
    <property type="match status" value="1"/>
</dbReference>